<evidence type="ECO:0000313" key="8">
    <source>
        <dbReference type="Ensembl" id="ENSOCUP00000026889.2"/>
    </source>
</evidence>
<keyword evidence="2" id="KW-1015">Disulfide bond</keyword>
<dbReference type="InterPro" id="IPR003599">
    <property type="entry name" value="Ig_sub"/>
</dbReference>
<reference evidence="8" key="2">
    <citation type="submission" date="2025-08" db="UniProtKB">
        <authorList>
            <consortium name="Ensembl"/>
        </authorList>
    </citation>
    <scope>IDENTIFICATION</scope>
    <source>
        <strain evidence="8">Thorbecke</strain>
    </source>
</reference>
<dbReference type="InterPro" id="IPR013783">
    <property type="entry name" value="Ig-like_fold"/>
</dbReference>
<dbReference type="SMART" id="SM00406">
    <property type="entry name" value="IGv"/>
    <property type="match status" value="1"/>
</dbReference>
<dbReference type="InterPro" id="IPR003597">
    <property type="entry name" value="Ig_C1-set"/>
</dbReference>
<dbReference type="InterPro" id="IPR036179">
    <property type="entry name" value="Ig-like_dom_sf"/>
</dbReference>
<dbReference type="SUPFAM" id="SSF48726">
    <property type="entry name" value="Immunoglobulin"/>
    <property type="match status" value="3"/>
</dbReference>
<keyword evidence="3" id="KW-0325">Glycoprotein</keyword>
<feature type="domain" description="Ig-like" evidence="7">
    <location>
        <begin position="251"/>
        <end position="344"/>
    </location>
</feature>
<protein>
    <recommendedName>
        <fullName evidence="7">Ig-like domain-containing protein</fullName>
    </recommendedName>
</protein>
<dbReference type="EMBL" id="AAGW02060570">
    <property type="status" value="NOT_ANNOTATED_CDS"/>
    <property type="molecule type" value="Genomic_DNA"/>
</dbReference>
<evidence type="ECO:0000256" key="6">
    <source>
        <dbReference type="SAM" id="SignalP"/>
    </source>
</evidence>
<dbReference type="Pfam" id="PF07686">
    <property type="entry name" value="V-set"/>
    <property type="match status" value="1"/>
</dbReference>
<feature type="domain" description="Ig-like" evidence="7">
    <location>
        <begin position="146"/>
        <end position="244"/>
    </location>
</feature>
<dbReference type="Ensembl" id="ENSOCUT00000033841.2">
    <property type="protein sequence ID" value="ENSOCUP00000026889.2"/>
    <property type="gene ID" value="ENSOCUG00000029656.2"/>
</dbReference>
<feature type="chain" id="PRO_5023922082" description="Ig-like domain-containing protein" evidence="6">
    <location>
        <begin position="28"/>
        <end position="423"/>
    </location>
</feature>
<name>U3KNT0_RABIT</name>
<evidence type="ECO:0000313" key="9">
    <source>
        <dbReference type="Proteomes" id="UP000001811"/>
    </source>
</evidence>
<keyword evidence="4" id="KW-0393">Immunoglobulin domain</keyword>
<reference evidence="8 9" key="1">
    <citation type="journal article" date="2011" name="Nature">
        <title>A high-resolution map of human evolutionary constraint using 29 mammals.</title>
        <authorList>
            <person name="Lindblad-Toh K."/>
            <person name="Garber M."/>
            <person name="Zuk O."/>
            <person name="Lin M.F."/>
            <person name="Parker B.J."/>
            <person name="Washietl S."/>
            <person name="Kheradpour P."/>
            <person name="Ernst J."/>
            <person name="Jordan G."/>
            <person name="Mauceli E."/>
            <person name="Ward L.D."/>
            <person name="Lowe C.B."/>
            <person name="Holloway A.K."/>
            <person name="Clamp M."/>
            <person name="Gnerre S."/>
            <person name="Alfoldi J."/>
            <person name="Beal K."/>
            <person name="Chang J."/>
            <person name="Clawson H."/>
            <person name="Cuff J."/>
            <person name="Di Palma F."/>
            <person name="Fitzgerald S."/>
            <person name="Flicek P."/>
            <person name="Guttman M."/>
            <person name="Hubisz M.J."/>
            <person name="Jaffe D.B."/>
            <person name="Jungreis I."/>
            <person name="Kent W.J."/>
            <person name="Kostka D."/>
            <person name="Lara M."/>
            <person name="Martins A.L."/>
            <person name="Massingham T."/>
            <person name="Moltke I."/>
            <person name="Raney B.J."/>
            <person name="Rasmussen M.D."/>
            <person name="Robinson J."/>
            <person name="Stark A."/>
            <person name="Vilella A.J."/>
            <person name="Wen J."/>
            <person name="Xie X."/>
            <person name="Zody M.C."/>
            <person name="Baldwin J."/>
            <person name="Bloom T."/>
            <person name="Chin C.W."/>
            <person name="Heiman D."/>
            <person name="Nicol R."/>
            <person name="Nusbaum C."/>
            <person name="Young S."/>
            <person name="Wilkinson J."/>
            <person name="Worley K.C."/>
            <person name="Kovar C.L."/>
            <person name="Muzny D.M."/>
            <person name="Gibbs R.A."/>
            <person name="Cree A."/>
            <person name="Dihn H.H."/>
            <person name="Fowler G."/>
            <person name="Jhangiani S."/>
            <person name="Joshi V."/>
            <person name="Lee S."/>
            <person name="Lewis L.R."/>
            <person name="Nazareth L.V."/>
            <person name="Okwuonu G."/>
            <person name="Santibanez J."/>
            <person name="Warren W.C."/>
            <person name="Mardis E.R."/>
            <person name="Weinstock G.M."/>
            <person name="Wilson R.K."/>
            <person name="Delehaunty K."/>
            <person name="Dooling D."/>
            <person name="Fronik C."/>
            <person name="Fulton L."/>
            <person name="Fulton B."/>
            <person name="Graves T."/>
            <person name="Minx P."/>
            <person name="Sodergren E."/>
            <person name="Birney E."/>
            <person name="Margulies E.H."/>
            <person name="Herrero J."/>
            <person name="Green E.D."/>
            <person name="Haussler D."/>
            <person name="Siepel A."/>
            <person name="Goldman N."/>
            <person name="Pollard K.S."/>
            <person name="Pedersen J.S."/>
            <person name="Lander E.S."/>
            <person name="Kellis M."/>
        </authorList>
    </citation>
    <scope>NUCLEOTIDE SEQUENCE [LARGE SCALE GENOMIC DNA]</scope>
    <source>
        <strain evidence="8 9">Thorbecke inbred</strain>
    </source>
</reference>
<evidence type="ECO:0000256" key="5">
    <source>
        <dbReference type="SAM" id="MobiDB-lite"/>
    </source>
</evidence>
<feature type="compositionally biased region" description="Basic residues" evidence="5">
    <location>
        <begin position="396"/>
        <end position="407"/>
    </location>
</feature>
<gene>
    <name evidence="8" type="primary">LOC100350239</name>
</gene>
<dbReference type="InterPro" id="IPR051755">
    <property type="entry name" value="Ig-like_CS_Receptor"/>
</dbReference>
<dbReference type="HOGENOM" id="CLU_044430_0_0_1"/>
<dbReference type="SMR" id="U3KNT0"/>
<dbReference type="SMART" id="SM00409">
    <property type="entry name" value="IG"/>
    <property type="match status" value="2"/>
</dbReference>
<feature type="signal peptide" evidence="6">
    <location>
        <begin position="1"/>
        <end position="27"/>
    </location>
</feature>
<reference evidence="8" key="3">
    <citation type="submission" date="2025-09" db="UniProtKB">
        <authorList>
            <consortium name="Ensembl"/>
        </authorList>
    </citation>
    <scope>IDENTIFICATION</scope>
    <source>
        <strain evidence="8">Thorbecke</strain>
    </source>
</reference>
<dbReference type="FunFam" id="2.60.40.10:FF:000295">
    <property type="entry name" value="Tyrosine-protein phosphatase non-receptor type substrate 1"/>
    <property type="match status" value="1"/>
</dbReference>
<dbReference type="InParanoid" id="U3KNT0"/>
<feature type="region of interest" description="Disordered" evidence="5">
    <location>
        <begin position="138"/>
        <end position="161"/>
    </location>
</feature>
<evidence type="ECO:0000256" key="1">
    <source>
        <dbReference type="ARBA" id="ARBA00022729"/>
    </source>
</evidence>
<dbReference type="Proteomes" id="UP000001811">
    <property type="component" value="Chromosome 4"/>
</dbReference>
<dbReference type="GeneTree" id="ENSGT00960000186656"/>
<dbReference type="SMART" id="SM00407">
    <property type="entry name" value="IGc1"/>
    <property type="match status" value="2"/>
</dbReference>
<dbReference type="Bgee" id="ENSOCUG00000029656">
    <property type="expression patterns" value="Expressed in blood and 2 other cell types or tissues"/>
</dbReference>
<dbReference type="Pfam" id="PF07654">
    <property type="entry name" value="C1-set"/>
    <property type="match status" value="2"/>
</dbReference>
<dbReference type="PaxDb" id="9986-ENSOCUP00000026889"/>
<evidence type="ECO:0000256" key="4">
    <source>
        <dbReference type="ARBA" id="ARBA00023319"/>
    </source>
</evidence>
<dbReference type="Gene3D" id="2.60.40.10">
    <property type="entry name" value="Immunoglobulins"/>
    <property type="match status" value="3"/>
</dbReference>
<dbReference type="EMBL" id="AAGW02060569">
    <property type="status" value="NOT_ANNOTATED_CDS"/>
    <property type="molecule type" value="Genomic_DNA"/>
</dbReference>
<evidence type="ECO:0000256" key="3">
    <source>
        <dbReference type="ARBA" id="ARBA00023180"/>
    </source>
</evidence>
<dbReference type="EMBL" id="AAGW02060568">
    <property type="status" value="NOT_ANNOTATED_CDS"/>
    <property type="molecule type" value="Genomic_DNA"/>
</dbReference>
<organism evidence="8 9">
    <name type="scientific">Oryctolagus cuniculus</name>
    <name type="common">Rabbit</name>
    <dbReference type="NCBI Taxonomy" id="9986"/>
    <lineage>
        <taxon>Eukaryota</taxon>
        <taxon>Metazoa</taxon>
        <taxon>Chordata</taxon>
        <taxon>Craniata</taxon>
        <taxon>Vertebrata</taxon>
        <taxon>Euteleostomi</taxon>
        <taxon>Mammalia</taxon>
        <taxon>Eutheria</taxon>
        <taxon>Euarchontoglires</taxon>
        <taxon>Glires</taxon>
        <taxon>Lagomorpha</taxon>
        <taxon>Leporidae</taxon>
        <taxon>Oryctolagus</taxon>
    </lineage>
</organism>
<proteinExistence type="predicted"/>
<keyword evidence="9" id="KW-1185">Reference proteome</keyword>
<dbReference type="AlphaFoldDB" id="U3KNT0"/>
<dbReference type="eggNOG" id="KOG3515">
    <property type="taxonomic scope" value="Eukaryota"/>
</dbReference>
<feature type="domain" description="Ig-like" evidence="7">
    <location>
        <begin position="18"/>
        <end position="119"/>
    </location>
</feature>
<dbReference type="PANTHER" id="PTHR19971">
    <property type="entry name" value="SIGNAL-REGULATORY PROTEIN BETA"/>
    <property type="match status" value="1"/>
</dbReference>
<dbReference type="InterPro" id="IPR013106">
    <property type="entry name" value="Ig_V-set"/>
</dbReference>
<dbReference type="InterPro" id="IPR007110">
    <property type="entry name" value="Ig-like_dom"/>
</dbReference>
<accession>U3KNT0</accession>
<evidence type="ECO:0000256" key="2">
    <source>
        <dbReference type="ARBA" id="ARBA00023157"/>
    </source>
</evidence>
<feature type="region of interest" description="Disordered" evidence="5">
    <location>
        <begin position="384"/>
        <end position="423"/>
    </location>
</feature>
<keyword evidence="1 6" id="KW-0732">Signal</keyword>
<sequence>MPSPALQPCLPLPCLLLPPLLLGLTVAAKEALQVTQLQKRVSVSTGNSVTLHCTINTLLPVGPMQWFRGAGPNRKMIYSFKGGHYPRATNVSDTTMRNNTDFSIRIHDVTTADTGTYYCVKFQKMGAYDVEIKSGGGTQVSVRAKPSPPQVSGPGTRASPGQRVNITCTSAGFFPGNISMRWFENGTELPALETQVLSPPGASSYSVTSTVLVSLSLSSLHSQITCQVAHSELQSPLREHVNISQFLQVVPTVTISAHRIPGLQASVLTCHVQGFYPEDLRVAWLPRSTCVQTSEAPGSTPNPDGTFSKDCHILVSASELRDDRVTCQVGQEAQVLVQASRRLSEVGEARASMAGAAEFSASLLLSWKVLALISLSAVYAYRKSHPSSPTNEMKLKKIRPVNKKRHPNPSGIGDIRKSKGKAR</sequence>
<dbReference type="STRING" id="9986.ENSOCUP00000026889"/>
<evidence type="ECO:0000259" key="7">
    <source>
        <dbReference type="PROSITE" id="PS50835"/>
    </source>
</evidence>
<dbReference type="PROSITE" id="PS50835">
    <property type="entry name" value="IG_LIKE"/>
    <property type="match status" value="3"/>
</dbReference>